<feature type="region of interest" description="Disordered" evidence="2">
    <location>
        <begin position="314"/>
        <end position="333"/>
    </location>
</feature>
<feature type="chain" id="PRO_5024411007" description="Pilus assembly protein FimV" evidence="4">
    <location>
        <begin position="22"/>
        <end position="606"/>
    </location>
</feature>
<sequence length="606" mass="65937">MRGLAFICILAMALIAAPVHTQDGTVLKGPKGVDLGLQGRSVGPIKSTDTLWRIAHKVRPNDSVSIYQVMQALYEKNPQAFLDNNLNHMRDGAYLKIPTLAEIRRVNAQLARQKSDQDDELWELKKSGKLDQATIDAADKRVTQARKVDVEEAREALTNELKSLKMEQDSRLLDLQTQFKTSVRSVEEILQENNELERKLNNISEELKNVQDQLGRDSEIQQQLKAVIDMQNELIAQQQMQAQADAEFSFAKLFANPLVVALLATIPALLIIGAVVMRMRKGKAKPAEEDDEFLPQSPAPAAAATATAAAADPLDLDMPHDSGEDALNEGVQLDDDILPDDEIVFDSLEDDAFEEGNDTLEQDELDSLLNDDIVFDDESDDTTQQSGDDDLDEFLQQNFDEADDSLGDEITLDVDAEAVSGDNDILSADDIDDLFNEVSEGADDDTLDVSDDALAALSEELAEESLEEADTAEADVADEDFDLDDIDSLIDEVGESPPKSPAADGAATDDGILSADDIDDLLDGALDDEPDIAEDDFDVDDIDSLLDQAQDSGDDDALPEESDIDTDDIDSLLAEASDTAPDADMLAEAPDDIDSLLEEVSDAAPD</sequence>
<evidence type="ECO:0000313" key="6">
    <source>
        <dbReference type="Proteomes" id="UP000310249"/>
    </source>
</evidence>
<protein>
    <recommendedName>
        <fullName evidence="7">Pilus assembly protein FimV</fullName>
    </recommendedName>
</protein>
<dbReference type="AlphaFoldDB" id="A0A5S3WN45"/>
<feature type="signal peptide" evidence="4">
    <location>
        <begin position="1"/>
        <end position="21"/>
    </location>
</feature>
<feature type="non-terminal residue" evidence="5">
    <location>
        <position position="606"/>
    </location>
</feature>
<keyword evidence="3" id="KW-1133">Transmembrane helix</keyword>
<proteinExistence type="predicted"/>
<organism evidence="5 6">
    <name type="scientific">Pseudoalteromonas rubra</name>
    <dbReference type="NCBI Taxonomy" id="43658"/>
    <lineage>
        <taxon>Bacteria</taxon>
        <taxon>Pseudomonadati</taxon>
        <taxon>Pseudomonadota</taxon>
        <taxon>Gammaproteobacteria</taxon>
        <taxon>Alteromonadales</taxon>
        <taxon>Pseudoalteromonadaceae</taxon>
        <taxon>Pseudoalteromonas</taxon>
    </lineage>
</organism>
<dbReference type="Proteomes" id="UP000310249">
    <property type="component" value="Unassembled WGS sequence"/>
</dbReference>
<accession>A0A5S3WN45</accession>
<keyword evidence="3" id="KW-0812">Transmembrane</keyword>
<reference evidence="5 6" key="1">
    <citation type="submission" date="2018-01" db="EMBL/GenBank/DDBJ databases">
        <authorList>
            <person name="Paulsen S."/>
            <person name="Gram L.K."/>
        </authorList>
    </citation>
    <scope>NUCLEOTIDE SEQUENCE [LARGE SCALE GENOMIC DNA]</scope>
    <source>
        <strain evidence="5 6">S2676</strain>
    </source>
</reference>
<reference evidence="6" key="2">
    <citation type="submission" date="2019-06" db="EMBL/GenBank/DDBJ databases">
        <title>Co-occurence of chitin degradation, pigmentation and bioactivity in marine Pseudoalteromonas.</title>
        <authorList>
            <person name="Sonnenschein E.C."/>
            <person name="Bech P.K."/>
        </authorList>
    </citation>
    <scope>NUCLEOTIDE SEQUENCE [LARGE SCALE GENOMIC DNA]</scope>
    <source>
        <strain evidence="6">S2676</strain>
    </source>
</reference>
<dbReference type="NCBIfam" id="TIGR03505">
    <property type="entry name" value="FimV_core"/>
    <property type="match status" value="1"/>
</dbReference>
<name>A0A5S3WN45_9GAMM</name>
<feature type="coiled-coil region" evidence="1">
    <location>
        <begin position="140"/>
        <end position="213"/>
    </location>
</feature>
<feature type="compositionally biased region" description="Acidic residues" evidence="2">
    <location>
        <begin position="516"/>
        <end position="544"/>
    </location>
</feature>
<evidence type="ECO:0000256" key="2">
    <source>
        <dbReference type="SAM" id="MobiDB-lite"/>
    </source>
</evidence>
<feature type="compositionally biased region" description="Acidic residues" evidence="2">
    <location>
        <begin position="324"/>
        <end position="333"/>
    </location>
</feature>
<evidence type="ECO:0000256" key="3">
    <source>
        <dbReference type="SAM" id="Phobius"/>
    </source>
</evidence>
<feature type="region of interest" description="Disordered" evidence="2">
    <location>
        <begin position="462"/>
        <end position="568"/>
    </location>
</feature>
<gene>
    <name evidence="5" type="ORF">CWB99_11995</name>
</gene>
<evidence type="ECO:0008006" key="7">
    <source>
        <dbReference type="Google" id="ProtNLM"/>
    </source>
</evidence>
<evidence type="ECO:0000256" key="4">
    <source>
        <dbReference type="SAM" id="SignalP"/>
    </source>
</evidence>
<feature type="transmembrane region" description="Helical" evidence="3">
    <location>
        <begin position="258"/>
        <end position="277"/>
    </location>
</feature>
<keyword evidence="1" id="KW-0175">Coiled coil</keyword>
<feature type="compositionally biased region" description="Acidic residues" evidence="2">
    <location>
        <begin position="552"/>
        <end position="568"/>
    </location>
</feature>
<feature type="compositionally biased region" description="Low complexity" evidence="2">
    <location>
        <begin position="299"/>
        <end position="308"/>
    </location>
</feature>
<dbReference type="EMBL" id="PNCI01000026">
    <property type="protein sequence ID" value="TMP28308.1"/>
    <property type="molecule type" value="Genomic_DNA"/>
</dbReference>
<dbReference type="RefSeq" id="WP_283236584.1">
    <property type="nucleotide sequence ID" value="NZ_PNCI01000026.1"/>
</dbReference>
<dbReference type="InterPro" id="IPR020012">
    <property type="entry name" value="LysM_FimV"/>
</dbReference>
<keyword evidence="3" id="KW-0472">Membrane</keyword>
<comment type="caution">
    <text evidence="5">The sequence shown here is derived from an EMBL/GenBank/DDBJ whole genome shotgun (WGS) entry which is preliminary data.</text>
</comment>
<feature type="compositionally biased region" description="Acidic residues" evidence="2">
    <location>
        <begin position="462"/>
        <end position="494"/>
    </location>
</feature>
<evidence type="ECO:0000313" key="5">
    <source>
        <dbReference type="EMBL" id="TMP28308.1"/>
    </source>
</evidence>
<evidence type="ECO:0000256" key="1">
    <source>
        <dbReference type="SAM" id="Coils"/>
    </source>
</evidence>
<feature type="region of interest" description="Disordered" evidence="2">
    <location>
        <begin position="286"/>
        <end position="308"/>
    </location>
</feature>
<keyword evidence="4" id="KW-0732">Signal</keyword>